<keyword evidence="4" id="KW-1185">Reference proteome</keyword>
<keyword evidence="1" id="KW-0175">Coiled coil</keyword>
<evidence type="ECO:0000256" key="1">
    <source>
        <dbReference type="SAM" id="Coils"/>
    </source>
</evidence>
<evidence type="ECO:0000256" key="2">
    <source>
        <dbReference type="SAM" id="MobiDB-lite"/>
    </source>
</evidence>
<name>A0AAV6JVX0_9ERIC</name>
<sequence length="180" mass="20232">MHELQEHNPIHAQTPTLPLVAPQSSNSELPPVWAPSFQRGDHPLNVGESVGSLDTALPLAQALQLPADMAKERESNLEHLEKTSISHSIRAIQKMVEVADRARRGESEVLRLTTENVGLLRSKNKLGEENFKPKDTAAQLRRRLEAEERKRKEVEESFVQAAEELEKKSSDLKMLEDNFG</sequence>
<dbReference type="AlphaFoldDB" id="A0AAV6JVX0"/>
<feature type="region of interest" description="Disordered" evidence="2">
    <location>
        <begin position="1"/>
        <end position="36"/>
    </location>
</feature>
<accession>A0AAV6JVX0</accession>
<feature type="coiled-coil region" evidence="1">
    <location>
        <begin position="137"/>
        <end position="178"/>
    </location>
</feature>
<organism evidence="3 4">
    <name type="scientific">Rhododendron griersonianum</name>
    <dbReference type="NCBI Taxonomy" id="479676"/>
    <lineage>
        <taxon>Eukaryota</taxon>
        <taxon>Viridiplantae</taxon>
        <taxon>Streptophyta</taxon>
        <taxon>Embryophyta</taxon>
        <taxon>Tracheophyta</taxon>
        <taxon>Spermatophyta</taxon>
        <taxon>Magnoliopsida</taxon>
        <taxon>eudicotyledons</taxon>
        <taxon>Gunneridae</taxon>
        <taxon>Pentapetalae</taxon>
        <taxon>asterids</taxon>
        <taxon>Ericales</taxon>
        <taxon>Ericaceae</taxon>
        <taxon>Ericoideae</taxon>
        <taxon>Rhodoreae</taxon>
        <taxon>Rhododendron</taxon>
    </lineage>
</organism>
<comment type="caution">
    <text evidence="3">The sequence shown here is derived from an EMBL/GenBank/DDBJ whole genome shotgun (WGS) entry which is preliminary data.</text>
</comment>
<reference evidence="3 4" key="1">
    <citation type="submission" date="2020-08" db="EMBL/GenBank/DDBJ databases">
        <title>Plant Genome Project.</title>
        <authorList>
            <person name="Zhang R.-G."/>
        </authorList>
    </citation>
    <scope>NUCLEOTIDE SEQUENCE [LARGE SCALE GENOMIC DNA]</scope>
    <source>
        <strain evidence="3">WSP0</strain>
        <tissue evidence="3">Leaf</tissue>
    </source>
</reference>
<evidence type="ECO:0000313" key="4">
    <source>
        <dbReference type="Proteomes" id="UP000823749"/>
    </source>
</evidence>
<protein>
    <submittedName>
        <fullName evidence="3">Uncharacterized protein</fullName>
    </submittedName>
</protein>
<proteinExistence type="predicted"/>
<dbReference type="Proteomes" id="UP000823749">
    <property type="component" value="Chromosome 6"/>
</dbReference>
<evidence type="ECO:0000313" key="3">
    <source>
        <dbReference type="EMBL" id="KAG5544173.1"/>
    </source>
</evidence>
<gene>
    <name evidence="3" type="ORF">RHGRI_016803</name>
</gene>
<dbReference type="EMBL" id="JACTNZ010000006">
    <property type="protein sequence ID" value="KAG5544173.1"/>
    <property type="molecule type" value="Genomic_DNA"/>
</dbReference>
<feature type="compositionally biased region" description="Polar residues" evidence="2">
    <location>
        <begin position="11"/>
        <end position="28"/>
    </location>
</feature>